<dbReference type="AlphaFoldDB" id="K1XXQ8"/>
<dbReference type="InterPro" id="IPR051401">
    <property type="entry name" value="GtrA_CellWall_Glycosyl"/>
</dbReference>
<feature type="transmembrane region" description="Helical" evidence="6">
    <location>
        <begin position="107"/>
        <end position="125"/>
    </location>
</feature>
<keyword evidence="5 6" id="KW-0472">Membrane</keyword>
<comment type="caution">
    <text evidence="8">The sequence shown here is derived from an EMBL/GenBank/DDBJ whole genome shotgun (WGS) entry which is preliminary data.</text>
</comment>
<proteinExistence type="inferred from homology"/>
<reference evidence="8" key="1">
    <citation type="journal article" date="2012" name="Science">
        <title>Fermentation, hydrogen, and sulfur metabolism in multiple uncultivated bacterial phyla.</title>
        <authorList>
            <person name="Wrighton K.C."/>
            <person name="Thomas B.C."/>
            <person name="Sharon I."/>
            <person name="Miller C.S."/>
            <person name="Castelle C.J."/>
            <person name="VerBerkmoes N.C."/>
            <person name="Wilkins M.J."/>
            <person name="Hettich R.L."/>
            <person name="Lipton M.S."/>
            <person name="Williams K.H."/>
            <person name="Long P.E."/>
            <person name="Banfield J.F."/>
        </authorList>
    </citation>
    <scope>NUCLEOTIDE SEQUENCE [LARGE SCALE GENOMIC DNA]</scope>
</reference>
<dbReference type="InterPro" id="IPR007267">
    <property type="entry name" value="GtrA_DPMS_TM"/>
</dbReference>
<keyword evidence="3 6" id="KW-0812">Transmembrane</keyword>
<feature type="transmembrane region" description="Helical" evidence="6">
    <location>
        <begin position="15"/>
        <end position="37"/>
    </location>
</feature>
<evidence type="ECO:0000256" key="6">
    <source>
        <dbReference type="SAM" id="Phobius"/>
    </source>
</evidence>
<sequence length="138" mass="16568">MHKKIYQRAKKAPQFLKFFFIGGFFAFSDLVILYVLTDIFGWFYLYSALFGFILITSLAFIVHKTFTFQCKREDRLRQYIFFFLVNTLGLGIYSWILYAGVEYLGIFYLYVAVIDKFIVFIWNFLANKFITFRIIHCI</sequence>
<dbReference type="Pfam" id="PF04138">
    <property type="entry name" value="GtrA_DPMS_TM"/>
    <property type="match status" value="1"/>
</dbReference>
<evidence type="ECO:0000313" key="8">
    <source>
        <dbReference type="EMBL" id="EKD29987.1"/>
    </source>
</evidence>
<name>K1XXQ8_9BACT</name>
<evidence type="ECO:0000256" key="5">
    <source>
        <dbReference type="ARBA" id="ARBA00023136"/>
    </source>
</evidence>
<dbReference type="PANTHER" id="PTHR38459:SF1">
    <property type="entry name" value="PROPHAGE BACTOPRENOL-LINKED GLUCOSE TRANSLOCASE HOMOLOG"/>
    <property type="match status" value="1"/>
</dbReference>
<comment type="similarity">
    <text evidence="2">Belongs to the GtrA family.</text>
</comment>
<comment type="subcellular location">
    <subcellularLocation>
        <location evidence="1">Membrane</location>
        <topology evidence="1">Multi-pass membrane protein</topology>
    </subcellularLocation>
</comment>
<evidence type="ECO:0000256" key="3">
    <source>
        <dbReference type="ARBA" id="ARBA00022692"/>
    </source>
</evidence>
<accession>K1XXQ8</accession>
<protein>
    <submittedName>
        <fullName evidence="8">GtrA family protein</fullName>
    </submittedName>
</protein>
<evidence type="ECO:0000256" key="4">
    <source>
        <dbReference type="ARBA" id="ARBA00022989"/>
    </source>
</evidence>
<keyword evidence="4 6" id="KW-1133">Transmembrane helix</keyword>
<feature type="transmembrane region" description="Helical" evidence="6">
    <location>
        <begin position="79"/>
        <end position="101"/>
    </location>
</feature>
<organism evidence="8">
    <name type="scientific">uncultured bacterium</name>
    <name type="common">gcode 4</name>
    <dbReference type="NCBI Taxonomy" id="1234023"/>
    <lineage>
        <taxon>Bacteria</taxon>
        <taxon>environmental samples</taxon>
    </lineage>
</organism>
<feature type="transmembrane region" description="Helical" evidence="6">
    <location>
        <begin position="43"/>
        <end position="67"/>
    </location>
</feature>
<evidence type="ECO:0000256" key="1">
    <source>
        <dbReference type="ARBA" id="ARBA00004141"/>
    </source>
</evidence>
<dbReference type="GO" id="GO:0005886">
    <property type="term" value="C:plasma membrane"/>
    <property type="evidence" value="ECO:0007669"/>
    <property type="project" value="TreeGrafter"/>
</dbReference>
<evidence type="ECO:0000256" key="2">
    <source>
        <dbReference type="ARBA" id="ARBA00009399"/>
    </source>
</evidence>
<dbReference type="GO" id="GO:0000271">
    <property type="term" value="P:polysaccharide biosynthetic process"/>
    <property type="evidence" value="ECO:0007669"/>
    <property type="project" value="InterPro"/>
</dbReference>
<dbReference type="PANTHER" id="PTHR38459">
    <property type="entry name" value="PROPHAGE BACTOPRENOL-LINKED GLUCOSE TRANSLOCASE HOMOLOG"/>
    <property type="match status" value="1"/>
</dbReference>
<gene>
    <name evidence="8" type="ORF">ACD_78C00197G0022</name>
</gene>
<evidence type="ECO:0000259" key="7">
    <source>
        <dbReference type="Pfam" id="PF04138"/>
    </source>
</evidence>
<feature type="domain" description="GtrA/DPMS transmembrane" evidence="7">
    <location>
        <begin position="17"/>
        <end position="132"/>
    </location>
</feature>
<dbReference type="EMBL" id="AMFJ01034197">
    <property type="protein sequence ID" value="EKD29987.1"/>
    <property type="molecule type" value="Genomic_DNA"/>
</dbReference>